<gene>
    <name evidence="3" type="ORF">ACFWOQ_18260</name>
</gene>
<protein>
    <submittedName>
        <fullName evidence="3">Peptidoglycan-binding protein</fullName>
    </submittedName>
</protein>
<dbReference type="Proteomes" id="UP001598352">
    <property type="component" value="Unassembled WGS sequence"/>
</dbReference>
<feature type="region of interest" description="Disordered" evidence="1">
    <location>
        <begin position="1"/>
        <end position="24"/>
    </location>
</feature>
<dbReference type="InterPro" id="IPR036365">
    <property type="entry name" value="PGBD-like_sf"/>
</dbReference>
<accession>A0ABW6F9K4</accession>
<reference evidence="3 4" key="1">
    <citation type="submission" date="2024-09" db="EMBL/GenBank/DDBJ databases">
        <title>The Natural Products Discovery Center: Release of the First 8490 Sequenced Strains for Exploring Actinobacteria Biosynthetic Diversity.</title>
        <authorList>
            <person name="Kalkreuter E."/>
            <person name="Kautsar S.A."/>
            <person name="Yang D."/>
            <person name="Bader C.D."/>
            <person name="Teijaro C.N."/>
            <person name="Fluegel L."/>
            <person name="Davis C.M."/>
            <person name="Simpson J.R."/>
            <person name="Lauterbach L."/>
            <person name="Steele A.D."/>
            <person name="Gui C."/>
            <person name="Meng S."/>
            <person name="Li G."/>
            <person name="Viehrig K."/>
            <person name="Ye F."/>
            <person name="Su P."/>
            <person name="Kiefer A.F."/>
            <person name="Nichols A."/>
            <person name="Cepeda A.J."/>
            <person name="Yan W."/>
            <person name="Fan B."/>
            <person name="Jiang Y."/>
            <person name="Adhikari A."/>
            <person name="Zheng C.-J."/>
            <person name="Schuster L."/>
            <person name="Cowan T.M."/>
            <person name="Smanski M.J."/>
            <person name="Chevrette M.G."/>
            <person name="De Carvalho L.P.S."/>
            <person name="Shen B."/>
        </authorList>
    </citation>
    <scope>NUCLEOTIDE SEQUENCE [LARGE SCALE GENOMIC DNA]</scope>
    <source>
        <strain evidence="3 4">NPDC058428</strain>
    </source>
</reference>
<evidence type="ECO:0000313" key="3">
    <source>
        <dbReference type="EMBL" id="MFD4824521.1"/>
    </source>
</evidence>
<sequence length="474" mass="48453">MRTRRSKRADADTASGGPAHGAPAPALARRRRVLIAVVVGALVTGGAGFGLSTVVRSPAQAAAEAGAPERDVLTADVEHRVLRSSLVVRGEVAAERTFTVSAAVNAAEGAEPLVTKAPLRTGDQVRAGSVLVEVSGRPVFALPGSLPAYRDLKPASRGKDVTQLREALAGRGFPSAADPAGEFGAATQAALEAFYRSLGYDPRPVAEDGADRVEAATTAVTDAERALQDVQAAEPREPKAVVRAEEDLGRARGALADARLQAGAMLPASEVVFLDRFPARVESVAAQVGDRAPGDVMTISSGSLGVRGALTPSQRNAVEAGQKVRILAEATGDEFDGTTGSVTDPDGSQQQAEGDGGTEDGAGDPGDGAMAILNVTPDKKLDAALVGQEVRLTIEIRASRGKVLVVPFSAVSSAADGSTVVTVLASDGERRQVRVRPGLEGDGSVQVTPSPKDALAPGDRVIVGKAPGGEDDTR</sequence>
<dbReference type="PANTHER" id="PTHR30469">
    <property type="entry name" value="MULTIDRUG RESISTANCE PROTEIN MDTA"/>
    <property type="match status" value="1"/>
</dbReference>
<feature type="region of interest" description="Disordered" evidence="1">
    <location>
        <begin position="432"/>
        <end position="474"/>
    </location>
</feature>
<dbReference type="EMBL" id="JBHXKZ010000014">
    <property type="protein sequence ID" value="MFD4824521.1"/>
    <property type="molecule type" value="Genomic_DNA"/>
</dbReference>
<evidence type="ECO:0000313" key="4">
    <source>
        <dbReference type="Proteomes" id="UP001598352"/>
    </source>
</evidence>
<proteinExistence type="predicted"/>
<name>A0ABW6F9K4_9ACTN</name>
<evidence type="ECO:0000256" key="1">
    <source>
        <dbReference type="SAM" id="MobiDB-lite"/>
    </source>
</evidence>
<keyword evidence="2" id="KW-1133">Transmembrane helix</keyword>
<keyword evidence="2" id="KW-0812">Transmembrane</keyword>
<dbReference type="Gene3D" id="2.40.420.20">
    <property type="match status" value="1"/>
</dbReference>
<dbReference type="SUPFAM" id="SSF47090">
    <property type="entry name" value="PGBD-like"/>
    <property type="match status" value="1"/>
</dbReference>
<dbReference type="PANTHER" id="PTHR30469:SF15">
    <property type="entry name" value="HLYD FAMILY OF SECRETION PROTEINS"/>
    <property type="match status" value="1"/>
</dbReference>
<feature type="compositionally biased region" description="Polar residues" evidence="1">
    <location>
        <begin position="338"/>
        <end position="351"/>
    </location>
</feature>
<feature type="region of interest" description="Disordered" evidence="1">
    <location>
        <begin position="331"/>
        <end position="368"/>
    </location>
</feature>
<keyword evidence="4" id="KW-1185">Reference proteome</keyword>
<organism evidence="3 4">
    <name type="scientific">Streptomyces rubiginosohelvolus</name>
    <dbReference type="NCBI Taxonomy" id="67362"/>
    <lineage>
        <taxon>Bacteria</taxon>
        <taxon>Bacillati</taxon>
        <taxon>Actinomycetota</taxon>
        <taxon>Actinomycetes</taxon>
        <taxon>Kitasatosporales</taxon>
        <taxon>Streptomycetaceae</taxon>
        <taxon>Streptomyces</taxon>
    </lineage>
</organism>
<feature type="transmembrane region" description="Helical" evidence="2">
    <location>
        <begin position="33"/>
        <end position="51"/>
    </location>
</feature>
<keyword evidence="2" id="KW-0472">Membrane</keyword>
<evidence type="ECO:0000256" key="2">
    <source>
        <dbReference type="SAM" id="Phobius"/>
    </source>
</evidence>
<dbReference type="RefSeq" id="WP_382774250.1">
    <property type="nucleotide sequence ID" value="NZ_JBHXKZ010000014.1"/>
</dbReference>
<dbReference type="Gene3D" id="1.10.101.10">
    <property type="entry name" value="PGBD-like superfamily/PGBD"/>
    <property type="match status" value="1"/>
</dbReference>
<dbReference type="InterPro" id="IPR036366">
    <property type="entry name" value="PGBDSf"/>
</dbReference>
<comment type="caution">
    <text evidence="3">The sequence shown here is derived from an EMBL/GenBank/DDBJ whole genome shotgun (WGS) entry which is preliminary data.</text>
</comment>